<dbReference type="EMBL" id="CP134185">
    <property type="protein sequence ID" value="WPA99045.1"/>
    <property type="molecule type" value="Genomic_DNA"/>
</dbReference>
<keyword evidence="3" id="KW-1185">Reference proteome</keyword>
<reference evidence="2 3" key="1">
    <citation type="submission" date="2023-09" db="EMBL/GenBank/DDBJ databases">
        <title>Complete-Gapless Cercospora beticola genome.</title>
        <authorList>
            <person name="Wyatt N.A."/>
            <person name="Spanner R.E."/>
            <person name="Bolton M.D."/>
        </authorList>
    </citation>
    <scope>NUCLEOTIDE SEQUENCE [LARGE SCALE GENOMIC DNA]</scope>
    <source>
        <strain evidence="2">Cb09-40</strain>
    </source>
</reference>
<evidence type="ECO:0000256" key="1">
    <source>
        <dbReference type="SAM" id="Coils"/>
    </source>
</evidence>
<evidence type="ECO:0000313" key="2">
    <source>
        <dbReference type="EMBL" id="WPA99045.1"/>
    </source>
</evidence>
<gene>
    <name evidence="2" type="ORF">RHO25_003659</name>
</gene>
<sequence length="138" mass="15512">MQLSCRIKQTLEELAEKTAELTRQTEELEAQAIAATAEGISLTVRSQQKAFVDRHLTSTLKANFERMKANMGVIEIGMWMEMHSELVSKSAEILASLQRNTLEKAQLRARCDECLEEWKRQAKDAEAATSDDSAGDHE</sequence>
<protein>
    <submittedName>
        <fullName evidence="2">Uncharacterized protein</fullName>
    </submittedName>
</protein>
<dbReference type="GeneID" id="90643988"/>
<keyword evidence="1" id="KW-0175">Coiled coil</keyword>
<organism evidence="2 3">
    <name type="scientific">Cercospora beticola</name>
    <name type="common">Sugarbeet leaf spot fungus</name>
    <dbReference type="NCBI Taxonomy" id="122368"/>
    <lineage>
        <taxon>Eukaryota</taxon>
        <taxon>Fungi</taxon>
        <taxon>Dikarya</taxon>
        <taxon>Ascomycota</taxon>
        <taxon>Pezizomycotina</taxon>
        <taxon>Dothideomycetes</taxon>
        <taxon>Dothideomycetidae</taxon>
        <taxon>Mycosphaerellales</taxon>
        <taxon>Mycosphaerellaceae</taxon>
        <taxon>Cercospora</taxon>
    </lineage>
</organism>
<name>A0ABZ0NHQ1_CERBT</name>
<feature type="coiled-coil region" evidence="1">
    <location>
        <begin position="7"/>
        <end position="38"/>
    </location>
</feature>
<accession>A0ABZ0NHQ1</accession>
<proteinExistence type="predicted"/>
<dbReference type="Proteomes" id="UP001302367">
    <property type="component" value="Chromosome 2"/>
</dbReference>
<evidence type="ECO:0000313" key="3">
    <source>
        <dbReference type="Proteomes" id="UP001302367"/>
    </source>
</evidence>
<dbReference type="RefSeq" id="XP_065458500.1">
    <property type="nucleotide sequence ID" value="XM_065602428.1"/>
</dbReference>